<comment type="catalytic activity">
    <reaction evidence="1">
        <text>Hydrolysis of terminal non-reducing alpha-L-rhamnose residues in alpha-L-rhamnosides.</text>
        <dbReference type="EC" id="3.2.1.40"/>
    </reaction>
</comment>
<gene>
    <name evidence="11" type="ORF">CGZ75_03990</name>
</gene>
<dbReference type="OrthoDB" id="9801679at2"/>
<dbReference type="GO" id="GO:0030246">
    <property type="term" value="F:carbohydrate binding"/>
    <property type="evidence" value="ECO:0007669"/>
    <property type="project" value="InterPro"/>
</dbReference>
<evidence type="ECO:0000259" key="6">
    <source>
        <dbReference type="Pfam" id="PF08531"/>
    </source>
</evidence>
<dbReference type="InterPro" id="IPR036439">
    <property type="entry name" value="Dockerin_dom_sf"/>
</dbReference>
<dbReference type="Gene3D" id="2.60.120.260">
    <property type="entry name" value="Galactose-binding domain-like"/>
    <property type="match status" value="3"/>
</dbReference>
<dbReference type="InterPro" id="IPR018905">
    <property type="entry name" value="A-galactase_NEW3"/>
</dbReference>
<dbReference type="InterPro" id="IPR008979">
    <property type="entry name" value="Galactose-bd-like_sf"/>
</dbReference>
<keyword evidence="4" id="KW-0732">Signal</keyword>
<keyword evidence="3" id="KW-0378">Hydrolase</keyword>
<dbReference type="Gene3D" id="1.20.1270.90">
    <property type="entry name" value="AF1782-like"/>
    <property type="match status" value="2"/>
</dbReference>
<reference evidence="11 12" key="1">
    <citation type="submission" date="2017-07" db="EMBL/GenBank/DDBJ databases">
        <title>Paenibacillus herberti R33 genome sequencing and assembly.</title>
        <authorList>
            <person name="Su W."/>
        </authorList>
    </citation>
    <scope>NUCLEOTIDE SEQUENCE [LARGE SCALE GENOMIC DNA]</scope>
    <source>
        <strain evidence="11 12">R33</strain>
    </source>
</reference>
<dbReference type="InterPro" id="IPR012341">
    <property type="entry name" value="6hp_glycosidase-like_sf"/>
</dbReference>
<dbReference type="Pfam" id="PF10633">
    <property type="entry name" value="NPCBM_assoc"/>
    <property type="match status" value="2"/>
</dbReference>
<evidence type="ECO:0000256" key="2">
    <source>
        <dbReference type="ARBA" id="ARBA00012652"/>
    </source>
</evidence>
<dbReference type="Gene3D" id="1.50.10.10">
    <property type="match status" value="1"/>
</dbReference>
<dbReference type="Pfam" id="PF17389">
    <property type="entry name" value="Bac_rhamnosid6H"/>
    <property type="match status" value="1"/>
</dbReference>
<feature type="domain" description="Alpha-L-rhamnosidase C-terminal" evidence="9">
    <location>
        <begin position="973"/>
        <end position="1050"/>
    </location>
</feature>
<dbReference type="PANTHER" id="PTHR33307">
    <property type="entry name" value="ALPHA-RHAMNOSIDASE (EUROFUNG)"/>
    <property type="match status" value="1"/>
</dbReference>
<dbReference type="CDD" id="cd08547">
    <property type="entry name" value="Type_II_cohesin"/>
    <property type="match status" value="1"/>
</dbReference>
<accession>A0A229P1V9</accession>
<dbReference type="Proteomes" id="UP000215145">
    <property type="component" value="Unassembled WGS sequence"/>
</dbReference>
<dbReference type="Gene3D" id="2.60.40.10">
    <property type="entry name" value="Immunoglobulins"/>
    <property type="match status" value="3"/>
</dbReference>
<dbReference type="Pfam" id="PF08531">
    <property type="entry name" value="Bac_rhamnosid_N"/>
    <property type="match status" value="1"/>
</dbReference>
<feature type="domain" description="Glycoside hydrolase GH146 substrate-binding" evidence="10">
    <location>
        <begin position="1421"/>
        <end position="1540"/>
    </location>
</feature>
<dbReference type="Pfam" id="PF20620">
    <property type="entry name" value="DUF6805"/>
    <property type="match status" value="1"/>
</dbReference>
<dbReference type="InterPro" id="IPR013783">
    <property type="entry name" value="Ig-like_fold"/>
</dbReference>
<dbReference type="InterPro" id="IPR046544">
    <property type="entry name" value="GH146_SB_dom"/>
</dbReference>
<dbReference type="EMBL" id="NMUQ01000001">
    <property type="protein sequence ID" value="OXM15885.1"/>
    <property type="molecule type" value="Genomic_DNA"/>
</dbReference>
<dbReference type="InterPro" id="IPR008928">
    <property type="entry name" value="6-hairpin_glycosidase_sf"/>
</dbReference>
<organism evidence="11 12">
    <name type="scientific">Paenibacillus herberti</name>
    <dbReference type="NCBI Taxonomy" id="1619309"/>
    <lineage>
        <taxon>Bacteria</taxon>
        <taxon>Bacillati</taxon>
        <taxon>Bacillota</taxon>
        <taxon>Bacilli</taxon>
        <taxon>Bacillales</taxon>
        <taxon>Paenibacillaceae</taxon>
        <taxon>Paenibacillus</taxon>
    </lineage>
</organism>
<evidence type="ECO:0000256" key="1">
    <source>
        <dbReference type="ARBA" id="ARBA00001445"/>
    </source>
</evidence>
<dbReference type="Gene3D" id="2.60.40.1080">
    <property type="match status" value="1"/>
</dbReference>
<feature type="domain" description="Alpha-L-rhamnosidase concanavalin-like" evidence="5">
    <location>
        <begin position="534"/>
        <end position="632"/>
    </location>
</feature>
<dbReference type="InterPro" id="IPR008965">
    <property type="entry name" value="CBM2/CBM3_carb-bd_dom_sf"/>
</dbReference>
<evidence type="ECO:0000313" key="12">
    <source>
        <dbReference type="Proteomes" id="UP000215145"/>
    </source>
</evidence>
<evidence type="ECO:0000259" key="7">
    <source>
        <dbReference type="Pfam" id="PF10633"/>
    </source>
</evidence>
<dbReference type="GO" id="GO:0000272">
    <property type="term" value="P:polysaccharide catabolic process"/>
    <property type="evidence" value="ECO:0007669"/>
    <property type="project" value="InterPro"/>
</dbReference>
<dbReference type="SUPFAM" id="SSF48208">
    <property type="entry name" value="Six-hairpin glycosidases"/>
    <property type="match status" value="1"/>
</dbReference>
<dbReference type="InterPro" id="IPR035396">
    <property type="entry name" value="Bac_rhamnosid6H"/>
</dbReference>
<feature type="domain" description="Bacterial alpha-L-rhamnosidase N-terminal" evidence="6">
    <location>
        <begin position="353"/>
        <end position="522"/>
    </location>
</feature>
<evidence type="ECO:0000256" key="4">
    <source>
        <dbReference type="SAM" id="SignalP"/>
    </source>
</evidence>
<protein>
    <recommendedName>
        <fullName evidence="2">alpha-L-rhamnosidase</fullName>
        <ecNumber evidence="2">3.2.1.40</ecNumber>
    </recommendedName>
</protein>
<sequence length="2033" mass="218687">MKMRKAGNLALSLAIGLSLCLPMTGTAYGDTGKSVASSVTANALGITDLNTEYMNNPLGIDVMKPRMSWKLSSDTRAQLQAAYRIQVASSSANLSANNPDMWDTDKVESNQSVNIAYNGKPLESGKRYYWRVQVWDKSNAAPSEWSSPSWWEMGLLNEADWQAKWIGMSDTNSFSPEGLKWIWYPEGNPAQGAPAGNRYFRKTIQLPADRTRASGKFLITADDGFVLYVNGKQMGASPETADSWKTGQIIDVSSALVAGANTIAIQTKNTSAAAGLLGSLKVDFTEGAPLQINMDQGMKAEKEKKEGWEQPQFDDSKWAASISIATYGQSPWGKNVKFSSSPPYIRKSFSLDKTVAKARLYSSALGIYEPSVNGKRVGQDLFAPGWTDYTKHIQYQSYDVTNLLKSGDNVVGAIVADGWYSGHVGFIGPNIYGDRNYLLMQLNIEYTDGSSVTIGTDGSWKWANGPIDSASILMGEMYDARKEITGWDTPQYDATSWSPVRILEGKVAGKLIAQDGPTVQKIQEIKPIAITEPAPGKYVFDLGQNMVGAVRLKVNGEGGKIVTLRHAEVLNPDGTFYTANLRGAKATDQYTLKGGGEEVYEPRFTFHGFRYVEVTGYPGVPTKDAITGLVMHTAAPFSGQFETSSGMLNQLQSNITWGQRGNFLEVPTDTPARDERLGWTGDINVFIGAAAYNMDVAKFIGSKWMRDMRDGQSAAGGFPDVAPNVLTSNGNAGWGDAGVTVPYTIWQRYGDTRVIEENYDAMVKWIEYLKRNSTGLIRPSSSYGDWLDVNDPTPGDLISTAYFAYSTRLVAEMAQAIGRQADADKYEQLAGQVKDAFIKTYVSEDGRVRGNTQTGYVLALYMDLIPEAKREATAGHLVAKIKERNWHLSTGFLGTRDLLGVLSDTGNLDVAYRLLNNDTYPSWGYQIKKGATTMWERWDAIRPDGSFQDAGMNSFNHYAYGAVGDWMYQNIAGIQSDPTNPGYKHILIKSLPGGDLTKASGSYESVYGTIVSKWEKAGAVYKQHVTVPVNTTATLYIPADSKWAVTEGKGFAHSAEGVQFVGMEDGNAVFKLGSGDYQFTVDPIIGKLGNALDETDKLTIEVVGLLDSGKLTQAQGEVISVKSKELAGRIEASVEAYNSAQSGTFIEQVHHALNAAAQLQGWVQEQKDAGQLSGETAGILAQFVTNISMHLSAISTDELGINWSMTPSKDTVRPGETITIDIKASNNGTATINDVRSVLLQPEGWEVTPVGENGIALIKPGETFTATFKVKVAPNQPISESIRLTGSGSYKINDATVEVPLQTSLKVASLVTIKQLKAEPGAVEPGGAATISATLQNSGGSTVEGLVELSVPAGWKTEAASQAYRLEAGEEKSIVFRVASPKETSETAAELKAIVSYNGAEVDRASTTVQVRYANPPASFIDHVDVGNAQSEQAHNVKFSAKSGASVEEGLTRRYVFRGDANGYFEFDMAIEPGQPFMIRAIETYDMAQLKDYYVLVNGKKVHSRANQTSGRGTATYQFVVDDASLLQTDKVKVRFQEDEEGRNYDPSIADIWTMPFKQDEVIPVTGIVWDRSSMELKDGESAEISASVLPDNATNKKVRFDSDSAAIVVTNIRYDEASKATKATVTATNKGKEPIQGVITAVTEEGNKTASLNVVVKAAAEQGEAVAILSGSKKVLAGQDAEWTVSAENVSPAFTALDVIFHYDPRKIEFQTVQDSEGGSSVLDPAAIESLKPNLAVLGSAVKPELGQIRIIMAVTGDSKGAIDGGPLFSLHGKVRADASAGSTTASLSDFAVSTNGQGAVLDVSRASHEMEVIVADKTALKAAIEQAQSMHNTATEGSSPGQYPGGSKATLQAAIHSAVAVRDAANATSEQVAAALNALNAAVKVFADSMNPSVPVDRTKLDAAIAAAQVKHDKAVEGSKLGKYAAGSKAVLQAAINAAKGAGGSQSQIDEAVITLNRAVQVFSEKLVTLIPGQTKITIRDLSIISKFYGVTSQDPNWSEIEKADVLGNNVIDIRALAAVAQMILDEWRVE</sequence>
<feature type="chain" id="PRO_5012036767" description="alpha-L-rhamnosidase" evidence="4">
    <location>
        <begin position="30"/>
        <end position="2033"/>
    </location>
</feature>
<evidence type="ECO:0000259" key="5">
    <source>
        <dbReference type="Pfam" id="PF05592"/>
    </source>
</evidence>
<name>A0A229P1V9_9BACL</name>
<evidence type="ECO:0000256" key="3">
    <source>
        <dbReference type="ARBA" id="ARBA00022801"/>
    </source>
</evidence>
<dbReference type="Pfam" id="PF17390">
    <property type="entry name" value="Bac_rhamnosid_C"/>
    <property type="match status" value="1"/>
</dbReference>
<keyword evidence="12" id="KW-1185">Reference proteome</keyword>
<dbReference type="SUPFAM" id="SSF49785">
    <property type="entry name" value="Galactose-binding domain-like"/>
    <property type="match status" value="1"/>
</dbReference>
<evidence type="ECO:0000259" key="9">
    <source>
        <dbReference type="Pfam" id="PF17390"/>
    </source>
</evidence>
<dbReference type="InterPro" id="IPR016007">
    <property type="entry name" value="Alpha_rhamnosid"/>
</dbReference>
<dbReference type="Gene3D" id="1.10.1330.10">
    <property type="entry name" value="Dockerin domain"/>
    <property type="match status" value="1"/>
</dbReference>
<feature type="signal peptide" evidence="4">
    <location>
        <begin position="1"/>
        <end position="29"/>
    </location>
</feature>
<dbReference type="Gene3D" id="2.60.420.10">
    <property type="entry name" value="Maltose phosphorylase, domain 3"/>
    <property type="match status" value="1"/>
</dbReference>
<dbReference type="PANTHER" id="PTHR33307:SF6">
    <property type="entry name" value="ALPHA-RHAMNOSIDASE (EUROFUNG)-RELATED"/>
    <property type="match status" value="1"/>
</dbReference>
<dbReference type="Pfam" id="PF05592">
    <property type="entry name" value="Bac_rhamnosid"/>
    <property type="match status" value="1"/>
</dbReference>
<dbReference type="Gene3D" id="2.60.40.680">
    <property type="match status" value="1"/>
</dbReference>
<proteinExistence type="predicted"/>
<feature type="domain" description="Alpha-galactosidase NEW3" evidence="7">
    <location>
        <begin position="1323"/>
        <end position="1397"/>
    </location>
</feature>
<evidence type="ECO:0000313" key="11">
    <source>
        <dbReference type="EMBL" id="OXM15885.1"/>
    </source>
</evidence>
<dbReference type="GO" id="GO:0030596">
    <property type="term" value="F:alpha-L-rhamnosidase activity"/>
    <property type="evidence" value="ECO:0007669"/>
    <property type="project" value="UniProtKB-EC"/>
</dbReference>
<dbReference type="InterPro" id="IPR013737">
    <property type="entry name" value="Bac_rhamnosid_N"/>
</dbReference>
<evidence type="ECO:0000259" key="10">
    <source>
        <dbReference type="Pfam" id="PF20620"/>
    </source>
</evidence>
<feature type="domain" description="Alpha-L-rhamnosidase six-hairpin glycosidase" evidence="8">
    <location>
        <begin position="638"/>
        <end position="971"/>
    </location>
</feature>
<feature type="domain" description="Alpha-galactosidase NEW3" evidence="7">
    <location>
        <begin position="1213"/>
        <end position="1275"/>
    </location>
</feature>
<dbReference type="EC" id="3.2.1.40" evidence="2"/>
<dbReference type="SUPFAM" id="SSF49384">
    <property type="entry name" value="Carbohydrate-binding domain"/>
    <property type="match status" value="1"/>
</dbReference>
<dbReference type="InterPro" id="IPR008902">
    <property type="entry name" value="Rhamnosid_concanavalin"/>
</dbReference>
<dbReference type="InterPro" id="IPR035398">
    <property type="entry name" value="Bac_rhamnosid_C"/>
</dbReference>
<comment type="caution">
    <text evidence="11">The sequence shown here is derived from an EMBL/GenBank/DDBJ whole genome shotgun (WGS) entry which is preliminary data.</text>
</comment>
<evidence type="ECO:0000259" key="8">
    <source>
        <dbReference type="Pfam" id="PF17389"/>
    </source>
</evidence>
<dbReference type="Pfam" id="PF25788">
    <property type="entry name" value="Ig_Rha78A_N"/>
    <property type="match status" value="1"/>
</dbReference>